<proteinExistence type="predicted"/>
<reference evidence="2" key="2">
    <citation type="journal article" date="2023" name="Infect Dis Poverty">
        <title>Chromosome-scale genome of the human blood fluke Schistosoma mekongi and its implications for public health.</title>
        <authorList>
            <person name="Zhou M."/>
            <person name="Xu L."/>
            <person name="Xu D."/>
            <person name="Chen W."/>
            <person name="Khan J."/>
            <person name="Hu Y."/>
            <person name="Huang H."/>
            <person name="Wei H."/>
            <person name="Zhang Y."/>
            <person name="Chusongsang P."/>
            <person name="Tanasarnprasert K."/>
            <person name="Hu X."/>
            <person name="Limpanont Y."/>
            <person name="Lv Z."/>
        </authorList>
    </citation>
    <scope>NUCLEOTIDE SEQUENCE</scope>
    <source>
        <strain evidence="2">LV_2022a</strain>
    </source>
</reference>
<comment type="caution">
    <text evidence="2">The sequence shown here is derived from an EMBL/GenBank/DDBJ whole genome shotgun (WGS) entry which is preliminary data.</text>
</comment>
<evidence type="ECO:0000256" key="1">
    <source>
        <dbReference type="SAM" id="MobiDB-lite"/>
    </source>
</evidence>
<gene>
    <name evidence="2" type="ORF">MN116_001865</name>
</gene>
<feature type="region of interest" description="Disordered" evidence="1">
    <location>
        <begin position="729"/>
        <end position="788"/>
    </location>
</feature>
<feature type="region of interest" description="Disordered" evidence="1">
    <location>
        <begin position="691"/>
        <end position="713"/>
    </location>
</feature>
<protein>
    <submittedName>
        <fullName evidence="2">Uncharacterized protein</fullName>
    </submittedName>
</protein>
<evidence type="ECO:0000313" key="2">
    <source>
        <dbReference type="EMBL" id="KAK4474740.1"/>
    </source>
</evidence>
<sequence length="879" mass="101179">MLPIPPSSVKGPPSWSSLKRRSWLYPNCLDNMRDNFTESYPMKTNRSDQHEPILLPNCFSDSHIQPIKMLKLKTSNLTNNQFPLILYNINMLKENYASILSDHVYFNKKFNNQLKLPSINSIQLLQLSNQYSILSLKNINTINNKLLTLNEIELLKQFNVKINKNKKIQYPIKLNLIKKQFNVKINKNKKIQYPIKLNLIKKHFMFNNKNVIKEKFNKPYQLLIINKNANNQLLQLPLNNNNNNSDKINNPLHNDYVTLKNEFNVLNCQETIDDKSLLTYPLHNNVECNLKDQPTLNKVTWILETTEDNNTSLSVNNNNNNNNNSQDKFYSSLKNEEKSYHDIGVQYNFVDYGEPNTQVDLNAFTNYENVICAPDLVDQLLCNDIGHVTKQFLSLHTSNLINWNNNDNDKVICTSLDNRIFDYNEQNNCNVKQVDIQSSTINETIDPLKIDYNQTSYKSMPKISTSIPIIISSENKSELIFDPVTAKKLQYSNIKNQQNKLSINNEVKSSIISFNKQESNCIPLNVVKALNEIDNRLNVIDQVSIQLEQDHKRNQELLETIIQLNKNQNQINTSFQLNDLKTVQPISQQQNQNILNELNVKSNLVYTKEPSDNKTSNSTHIQAHDYIAVKQKNEPPQLKQRLYSTLGHYSEEREKIRKERREASLTRRCNEVRKFVSEILSESNLPVQSSPILDQPNIVRPSTAPLRKGRSQTHGRGTFKVLTLRNVPKNYTTPFNSKPPTPARSATNGRSGVITRGTSNISASKRQQVKNAQKPSVVTDKHPDSSKQLTYEEDLQTTILSDWSLESDVKRLLYGNEEDRFYSPSKAQSINEVSHCDQESQIPQSPHSIPETDLFTEIGGVPSTSFIDWDEIDELIGEM</sequence>
<name>A0AAE1ZIJ5_SCHME</name>
<reference evidence="2" key="1">
    <citation type="submission" date="2022-04" db="EMBL/GenBank/DDBJ databases">
        <authorList>
            <person name="Xu L."/>
            <person name="Lv Z."/>
        </authorList>
    </citation>
    <scope>NUCLEOTIDE SEQUENCE</scope>
    <source>
        <strain evidence="2">LV_2022a</strain>
    </source>
</reference>
<keyword evidence="3" id="KW-1185">Reference proteome</keyword>
<dbReference type="EMBL" id="JALJAT010000001">
    <property type="protein sequence ID" value="KAK4474740.1"/>
    <property type="molecule type" value="Genomic_DNA"/>
</dbReference>
<dbReference type="AlphaFoldDB" id="A0AAE1ZIJ5"/>
<evidence type="ECO:0000313" key="3">
    <source>
        <dbReference type="Proteomes" id="UP001292079"/>
    </source>
</evidence>
<feature type="compositionally biased region" description="Polar residues" evidence="1">
    <location>
        <begin position="743"/>
        <end position="776"/>
    </location>
</feature>
<organism evidence="2 3">
    <name type="scientific">Schistosoma mekongi</name>
    <name type="common">Parasitic worm</name>
    <dbReference type="NCBI Taxonomy" id="38744"/>
    <lineage>
        <taxon>Eukaryota</taxon>
        <taxon>Metazoa</taxon>
        <taxon>Spiralia</taxon>
        <taxon>Lophotrochozoa</taxon>
        <taxon>Platyhelminthes</taxon>
        <taxon>Trematoda</taxon>
        <taxon>Digenea</taxon>
        <taxon>Strigeidida</taxon>
        <taxon>Schistosomatoidea</taxon>
        <taxon>Schistosomatidae</taxon>
        <taxon>Schistosoma</taxon>
    </lineage>
</organism>
<dbReference type="Proteomes" id="UP001292079">
    <property type="component" value="Unassembled WGS sequence"/>
</dbReference>
<accession>A0AAE1ZIJ5</accession>